<evidence type="ECO:0008006" key="3">
    <source>
        <dbReference type="Google" id="ProtNLM"/>
    </source>
</evidence>
<dbReference type="Proteomes" id="UP001148313">
    <property type="component" value="Unassembled WGS sequence"/>
</dbReference>
<evidence type="ECO:0000313" key="1">
    <source>
        <dbReference type="EMBL" id="MDA4847907.1"/>
    </source>
</evidence>
<comment type="caution">
    <text evidence="1">The sequence shown here is derived from an EMBL/GenBank/DDBJ whole genome shotgun (WGS) entry which is preliminary data.</text>
</comment>
<gene>
    <name evidence="1" type="ORF">OOZ53_21295</name>
</gene>
<name>A0ABT4VT65_9HYPH</name>
<evidence type="ECO:0000313" key="2">
    <source>
        <dbReference type="Proteomes" id="UP001148313"/>
    </source>
</evidence>
<dbReference type="EMBL" id="JAPJZH010000016">
    <property type="protein sequence ID" value="MDA4847907.1"/>
    <property type="molecule type" value="Genomic_DNA"/>
</dbReference>
<organism evidence="1 2">
    <name type="scientific">Hoeflea poritis</name>
    <dbReference type="NCBI Taxonomy" id="2993659"/>
    <lineage>
        <taxon>Bacteria</taxon>
        <taxon>Pseudomonadati</taxon>
        <taxon>Pseudomonadota</taxon>
        <taxon>Alphaproteobacteria</taxon>
        <taxon>Hyphomicrobiales</taxon>
        <taxon>Rhizobiaceae</taxon>
        <taxon>Hoeflea</taxon>
    </lineage>
</organism>
<accession>A0ABT4VT65</accession>
<sequence>MPSSKNRKIEISQDGELCRQRHQIDYMFGKLKDWWRIATSYDRYAHTFSQLLHRRNRRVLVVINEP</sequence>
<proteinExistence type="predicted"/>
<reference evidence="1" key="1">
    <citation type="submission" date="2022-11" db="EMBL/GenBank/DDBJ databases">
        <title>Hoeflea poritis sp. nov., isolated from scleractinian coral Porites lutea.</title>
        <authorList>
            <person name="Zhang G."/>
            <person name="Wei Q."/>
            <person name="Cai L."/>
        </authorList>
    </citation>
    <scope>NUCLEOTIDE SEQUENCE</scope>
    <source>
        <strain evidence="1">E7-10</strain>
    </source>
</reference>
<dbReference type="RefSeq" id="WP_271091748.1">
    <property type="nucleotide sequence ID" value="NZ_JAPJZH010000016.1"/>
</dbReference>
<protein>
    <recommendedName>
        <fullName evidence="3">Transposase DDE domain-containing protein</fullName>
    </recommendedName>
</protein>
<keyword evidence="2" id="KW-1185">Reference proteome</keyword>